<gene>
    <name evidence="1" type="ORF">K488DRAFT_86045</name>
</gene>
<organism evidence="1 2">
    <name type="scientific">Vararia minispora EC-137</name>
    <dbReference type="NCBI Taxonomy" id="1314806"/>
    <lineage>
        <taxon>Eukaryota</taxon>
        <taxon>Fungi</taxon>
        <taxon>Dikarya</taxon>
        <taxon>Basidiomycota</taxon>
        <taxon>Agaricomycotina</taxon>
        <taxon>Agaricomycetes</taxon>
        <taxon>Russulales</taxon>
        <taxon>Lachnocladiaceae</taxon>
        <taxon>Vararia</taxon>
    </lineage>
</organism>
<dbReference type="Proteomes" id="UP000814128">
    <property type="component" value="Unassembled WGS sequence"/>
</dbReference>
<dbReference type="EMBL" id="MU273552">
    <property type="protein sequence ID" value="KAI0032244.1"/>
    <property type="molecule type" value="Genomic_DNA"/>
</dbReference>
<reference evidence="1" key="1">
    <citation type="submission" date="2021-02" db="EMBL/GenBank/DDBJ databases">
        <authorList>
            <consortium name="DOE Joint Genome Institute"/>
            <person name="Ahrendt S."/>
            <person name="Looney B.P."/>
            <person name="Miyauchi S."/>
            <person name="Morin E."/>
            <person name="Drula E."/>
            <person name="Courty P.E."/>
            <person name="Chicoki N."/>
            <person name="Fauchery L."/>
            <person name="Kohler A."/>
            <person name="Kuo A."/>
            <person name="Labutti K."/>
            <person name="Pangilinan J."/>
            <person name="Lipzen A."/>
            <person name="Riley R."/>
            <person name="Andreopoulos W."/>
            <person name="He G."/>
            <person name="Johnson J."/>
            <person name="Barry K.W."/>
            <person name="Grigoriev I.V."/>
            <person name="Nagy L."/>
            <person name="Hibbett D."/>
            <person name="Henrissat B."/>
            <person name="Matheny P.B."/>
            <person name="Labbe J."/>
            <person name="Martin F."/>
        </authorList>
    </citation>
    <scope>NUCLEOTIDE SEQUENCE</scope>
    <source>
        <strain evidence="1">EC-137</strain>
    </source>
</reference>
<sequence length="76" mass="8355">MSGKYIVVFKKGTPKDVIDKQIEDVKNQGGTITNRFDSILLGFSADMPANVVANLQNNLQSNGIDYIEPDQVVTIQ</sequence>
<keyword evidence="1" id="KW-0378">Hydrolase</keyword>
<keyword evidence="1" id="KW-0645">Protease</keyword>
<comment type="caution">
    <text evidence="1">The sequence shown here is derived from an EMBL/GenBank/DDBJ whole genome shotgun (WGS) entry which is preliminary data.</text>
</comment>
<proteinExistence type="predicted"/>
<evidence type="ECO:0000313" key="1">
    <source>
        <dbReference type="EMBL" id="KAI0032244.1"/>
    </source>
</evidence>
<accession>A0ACB8QK90</accession>
<protein>
    <submittedName>
        <fullName evidence="1">Protease propeptide/inhibitor</fullName>
    </submittedName>
</protein>
<reference evidence="1" key="2">
    <citation type="journal article" date="2022" name="New Phytol.">
        <title>Evolutionary transition to the ectomycorrhizal habit in the genomes of a hyperdiverse lineage of mushroom-forming fungi.</title>
        <authorList>
            <person name="Looney B."/>
            <person name="Miyauchi S."/>
            <person name="Morin E."/>
            <person name="Drula E."/>
            <person name="Courty P.E."/>
            <person name="Kohler A."/>
            <person name="Kuo A."/>
            <person name="LaButti K."/>
            <person name="Pangilinan J."/>
            <person name="Lipzen A."/>
            <person name="Riley R."/>
            <person name="Andreopoulos W."/>
            <person name="He G."/>
            <person name="Johnson J."/>
            <person name="Nolan M."/>
            <person name="Tritt A."/>
            <person name="Barry K.W."/>
            <person name="Grigoriev I.V."/>
            <person name="Nagy L.G."/>
            <person name="Hibbett D."/>
            <person name="Henrissat B."/>
            <person name="Matheny P.B."/>
            <person name="Labbe J."/>
            <person name="Martin F.M."/>
        </authorList>
    </citation>
    <scope>NUCLEOTIDE SEQUENCE</scope>
    <source>
        <strain evidence="1">EC-137</strain>
    </source>
</reference>
<evidence type="ECO:0000313" key="2">
    <source>
        <dbReference type="Proteomes" id="UP000814128"/>
    </source>
</evidence>
<name>A0ACB8QK90_9AGAM</name>
<keyword evidence="2" id="KW-1185">Reference proteome</keyword>